<keyword evidence="2" id="KW-1185">Reference proteome</keyword>
<gene>
    <name evidence="1" type="ORF">C5O00_08110</name>
</gene>
<dbReference type="EMBL" id="CP027062">
    <property type="protein sequence ID" value="AVI51140.1"/>
    <property type="molecule type" value="Genomic_DNA"/>
</dbReference>
<dbReference type="PROSITE" id="PS51257">
    <property type="entry name" value="PROKAR_LIPOPROTEIN"/>
    <property type="match status" value="1"/>
</dbReference>
<dbReference type="KEGG" id="aue:C5O00_08110"/>
<proteinExistence type="predicted"/>
<accession>A0A2S0HWZ0</accession>
<reference evidence="1 2" key="1">
    <citation type="submission" date="2018-02" db="EMBL/GenBank/DDBJ databases">
        <title>Genomic analysis of the strain RR4-38 isolated from a seawater recirculating aquaculture system.</title>
        <authorList>
            <person name="Kim Y.-S."/>
            <person name="Jang Y.H."/>
            <person name="Kim K.-H."/>
        </authorList>
    </citation>
    <scope>NUCLEOTIDE SEQUENCE [LARGE SCALE GENOMIC DNA]</scope>
    <source>
        <strain evidence="1 2">RR4-38</strain>
    </source>
</reference>
<evidence type="ECO:0008006" key="3">
    <source>
        <dbReference type="Google" id="ProtNLM"/>
    </source>
</evidence>
<name>A0A2S0HWZ0_9FLAO</name>
<protein>
    <recommendedName>
        <fullName evidence="3">Lipoprotein</fullName>
    </recommendedName>
</protein>
<dbReference type="AlphaFoldDB" id="A0A2S0HWZ0"/>
<organism evidence="1 2">
    <name type="scientific">Pukyongia salina</name>
    <dbReference type="NCBI Taxonomy" id="2094025"/>
    <lineage>
        <taxon>Bacteria</taxon>
        <taxon>Pseudomonadati</taxon>
        <taxon>Bacteroidota</taxon>
        <taxon>Flavobacteriia</taxon>
        <taxon>Flavobacteriales</taxon>
        <taxon>Flavobacteriaceae</taxon>
        <taxon>Pukyongia</taxon>
    </lineage>
</organism>
<dbReference type="Proteomes" id="UP000238442">
    <property type="component" value="Chromosome"/>
</dbReference>
<evidence type="ECO:0000313" key="2">
    <source>
        <dbReference type="Proteomes" id="UP000238442"/>
    </source>
</evidence>
<evidence type="ECO:0000313" key="1">
    <source>
        <dbReference type="EMBL" id="AVI51140.1"/>
    </source>
</evidence>
<sequence>MKYKTIAIASGLLLLLTSCKNPSEKELKATKTLSEPAITFQNKGHELIHKLVQKVGDYQTLRNKKDVVYTYTYRVPDGKTDVSTEKYIFDGELSYGEYKQHQRTLPHLEGTMEQGFNGQEFWLKLNGETITDTTALKRVAFARPTNFYWFTMFQKLLDPGLNYEYLDKKTIGPKTYDIVSISFESKNNKPTDIYQLYINEESGLVDQFLFTVADFGVIETPFLMQLEYEQIEDLLIPTKRKYKKSNWDALVTNDPWIEVSWTNIKFNNGLSPEDFEK</sequence>
<dbReference type="RefSeq" id="WP_105216381.1">
    <property type="nucleotide sequence ID" value="NZ_CP027062.1"/>
</dbReference>
<dbReference type="OrthoDB" id="1490620at2"/>